<comment type="caution">
    <text evidence="1">The sequence shown here is derived from an EMBL/GenBank/DDBJ whole genome shotgun (WGS) entry which is preliminary data.</text>
</comment>
<evidence type="ECO:0008006" key="3">
    <source>
        <dbReference type="Google" id="ProtNLM"/>
    </source>
</evidence>
<dbReference type="InterPro" id="IPR015943">
    <property type="entry name" value="WD40/YVTN_repeat-like_dom_sf"/>
</dbReference>
<dbReference type="AlphaFoldDB" id="A0A562VMR5"/>
<sequence>MLSSFSSTTSKLLTVKKNGVRVKATPIVFCAVLLFLSAVGFGGAESKTNRFSDHGVAVPVSTARGVAATVDGAGRNVVVAWLYDHRGGYALLMIDAKTGRTEQFPLPFPADGDGPFASLLSSRNRFYTQFNGHFVEFDVNKRAFTFWRKTATKTAMSMTEDDKGVIWSATHPQAGIVAYNPATGQLKDYGQVYKQNWEQYPRSIAADDKGWIYLALGFTASQIVAFNPSTGVALPKLPEGERKRGMAYLYRDMDGKVYGKALEQEPTAWDVEQKSFRKALGQDKAGGWYALYNGACVKTGAHEQVRPKEEITGNQNLFHRSFPDGRRLAELDLTERRLAIDDPRRKGYSQKLRFDYSSDGANIMTVSVTPGGAIYGATTFPTQFFSYDPGSSRRERRACYGQWNTVVSQGDKVFVGGYPGGFLLEWDPSRPWQPDKNRSGWNPQYLCAGTPIVNRPSTLLALPDGKTIVMAGTPDYGVTGGGLVFWDSGKREMQLLRDRDIIPDQSTNSLLVLPGNKLLGGTTIAAGTGGEKKARAPELYLMDITTRKLLWRQAVIPSLQEFTDLCQGPQGLVYGMMNRGTFFVFDPASRKLISQETSRFGLTTWHQGPRVFVPGPNQQVYVLFTKGIARIDPKSHKMNWLADSPVPITAGGIYRDGRIYFAGGDSHLYSYRVE</sequence>
<evidence type="ECO:0000313" key="1">
    <source>
        <dbReference type="EMBL" id="TWJ19061.1"/>
    </source>
</evidence>
<proteinExistence type="predicted"/>
<organism evidence="1 2">
    <name type="scientific">Geobacter argillaceus</name>
    <dbReference type="NCBI Taxonomy" id="345631"/>
    <lineage>
        <taxon>Bacteria</taxon>
        <taxon>Pseudomonadati</taxon>
        <taxon>Thermodesulfobacteriota</taxon>
        <taxon>Desulfuromonadia</taxon>
        <taxon>Geobacterales</taxon>
        <taxon>Geobacteraceae</taxon>
        <taxon>Geobacter</taxon>
    </lineage>
</organism>
<gene>
    <name evidence="1" type="ORF">JN12_02007</name>
</gene>
<dbReference type="Proteomes" id="UP000319449">
    <property type="component" value="Unassembled WGS sequence"/>
</dbReference>
<evidence type="ECO:0000313" key="2">
    <source>
        <dbReference type="Proteomes" id="UP000319449"/>
    </source>
</evidence>
<dbReference type="EMBL" id="VLLN01000011">
    <property type="protein sequence ID" value="TWJ19061.1"/>
    <property type="molecule type" value="Genomic_DNA"/>
</dbReference>
<accession>A0A562VMR5</accession>
<dbReference type="SUPFAM" id="SSF63829">
    <property type="entry name" value="Calcium-dependent phosphotriesterase"/>
    <property type="match status" value="1"/>
</dbReference>
<dbReference type="SUPFAM" id="SSF50998">
    <property type="entry name" value="Quinoprotein alcohol dehydrogenase-like"/>
    <property type="match status" value="1"/>
</dbReference>
<protein>
    <recommendedName>
        <fullName evidence="3">Outer membrane protein assembly factor BamB</fullName>
    </recommendedName>
</protein>
<keyword evidence="2" id="KW-1185">Reference proteome</keyword>
<dbReference type="Gene3D" id="2.130.10.10">
    <property type="entry name" value="YVTN repeat-like/Quinoprotein amine dehydrogenase"/>
    <property type="match status" value="2"/>
</dbReference>
<reference evidence="1 2" key="1">
    <citation type="submission" date="2019-07" db="EMBL/GenBank/DDBJ databases">
        <title>Genomic Encyclopedia of Archaeal and Bacterial Type Strains, Phase II (KMG-II): from individual species to whole genera.</title>
        <authorList>
            <person name="Goeker M."/>
        </authorList>
    </citation>
    <scope>NUCLEOTIDE SEQUENCE [LARGE SCALE GENOMIC DNA]</scope>
    <source>
        <strain evidence="1 2">ATCC BAA-1139</strain>
    </source>
</reference>
<name>A0A562VMR5_9BACT</name>
<dbReference type="InterPro" id="IPR011047">
    <property type="entry name" value="Quinoprotein_ADH-like_sf"/>
</dbReference>